<gene>
    <name evidence="1" type="ORF">HICCMSTLAB_LOCUS3577</name>
</gene>
<dbReference type="Proteomes" id="UP000786811">
    <property type="component" value="Unassembled WGS sequence"/>
</dbReference>
<proteinExistence type="predicted"/>
<dbReference type="OrthoDB" id="159395at2759"/>
<organism evidence="1 2">
    <name type="scientific">Cotesia congregata</name>
    <name type="common">Parasitoid wasp</name>
    <name type="synonym">Apanteles congregatus</name>
    <dbReference type="NCBI Taxonomy" id="51543"/>
    <lineage>
        <taxon>Eukaryota</taxon>
        <taxon>Metazoa</taxon>
        <taxon>Ecdysozoa</taxon>
        <taxon>Arthropoda</taxon>
        <taxon>Hexapoda</taxon>
        <taxon>Insecta</taxon>
        <taxon>Pterygota</taxon>
        <taxon>Neoptera</taxon>
        <taxon>Endopterygota</taxon>
        <taxon>Hymenoptera</taxon>
        <taxon>Apocrita</taxon>
        <taxon>Ichneumonoidea</taxon>
        <taxon>Braconidae</taxon>
        <taxon>Microgastrinae</taxon>
        <taxon>Cotesia</taxon>
    </lineage>
</organism>
<accession>A0A8J2MBW6</accession>
<keyword evidence="2" id="KW-1185">Reference proteome</keyword>
<evidence type="ECO:0000313" key="2">
    <source>
        <dbReference type="Proteomes" id="UP000786811"/>
    </source>
</evidence>
<evidence type="ECO:0000313" key="1">
    <source>
        <dbReference type="EMBL" id="CAG5082491.1"/>
    </source>
</evidence>
<dbReference type="AlphaFoldDB" id="A0A8J2MBW6"/>
<name>A0A8J2MBW6_COTCN</name>
<dbReference type="EMBL" id="CAJNRD030001118">
    <property type="protein sequence ID" value="CAG5082491.1"/>
    <property type="molecule type" value="Genomic_DNA"/>
</dbReference>
<sequence length="102" mass="11564">MSPRKSESSLLINARWASSSLAFWVRNTSANSLFSSVTALPNHLILSRSFFASLPLPPRNPDHQLSVFFNGLLERTIKRIVVLLPMIQKCIYLFTEQFNRAG</sequence>
<comment type="caution">
    <text evidence="1">The sequence shown here is derived from an EMBL/GenBank/DDBJ whole genome shotgun (WGS) entry which is preliminary data.</text>
</comment>
<protein>
    <submittedName>
        <fullName evidence="1">Uncharacterized protein</fullName>
    </submittedName>
</protein>
<reference evidence="1" key="1">
    <citation type="submission" date="2021-04" db="EMBL/GenBank/DDBJ databases">
        <authorList>
            <person name="Chebbi M.A.C M."/>
        </authorList>
    </citation>
    <scope>NUCLEOTIDE SEQUENCE</scope>
</reference>